<dbReference type="GO" id="GO:0043139">
    <property type="term" value="F:5'-3' DNA helicase activity"/>
    <property type="evidence" value="ECO:0007669"/>
    <property type="project" value="UniProtKB-EC"/>
</dbReference>
<dbReference type="OrthoDB" id="272985at2759"/>
<dbReference type="Pfam" id="PF05970">
    <property type="entry name" value="PIF1"/>
    <property type="match status" value="1"/>
</dbReference>
<sequence>MIVNGDPGTGKTEVLSHLQYLLENKKRECDEFDYMFVAFTGSASFLMNGETIHSGFKIPTYDSQKLVTKTLSKKRHSKLKNVRLIVCDETSLLGLRLFNKMDKILRSVDPDNFQYAFANRSLILLGDIYQTGPVGDFPLFSTKSPRFNDDVRSARKVFQSFDTVVILDKYYRHDGEDEAQMKLKLFLQRLKRCELISADIEYIRGRMERTLSEEERESFRRALRVFPLRWQVRECNSKILRENYTDAEIVKIENGLQTLELGLGCPIVLQKNIASRVGLHNGCEGILVDIVYTNRTPNYFSPSEKINFLLVEFPGYTGENFVRTARGVGIPIFRCSVPEQQDDHEYVTSERFPIDLNYASTAHRSQGKTLPKVCIYLDENQFCPGLDYVMFSRCKRINDIMILDNCILPQRLIHKSFVKWQHVLLAEEKRLSSLEELCK</sequence>
<keyword evidence="1" id="KW-0227">DNA damage</keyword>
<keyword evidence="1" id="KW-0347">Helicase</keyword>
<evidence type="ECO:0000313" key="4">
    <source>
        <dbReference type="Proteomes" id="UP000708208"/>
    </source>
</evidence>
<evidence type="ECO:0000259" key="2">
    <source>
        <dbReference type="Pfam" id="PF05970"/>
    </source>
</evidence>
<dbReference type="PANTHER" id="PTHR47642:SF6">
    <property type="entry name" value="ATP-DEPENDENT DNA HELICASE"/>
    <property type="match status" value="1"/>
</dbReference>
<dbReference type="GO" id="GO:0006281">
    <property type="term" value="P:DNA repair"/>
    <property type="evidence" value="ECO:0007669"/>
    <property type="project" value="UniProtKB-KW"/>
</dbReference>
<dbReference type="InterPro" id="IPR051055">
    <property type="entry name" value="PIF1_helicase"/>
</dbReference>
<comment type="similarity">
    <text evidence="1">Belongs to the helicase family.</text>
</comment>
<keyword evidence="1" id="KW-0547">Nucleotide-binding</keyword>
<dbReference type="GO" id="GO:0006310">
    <property type="term" value="P:DNA recombination"/>
    <property type="evidence" value="ECO:0007669"/>
    <property type="project" value="UniProtKB-KW"/>
</dbReference>
<protein>
    <recommendedName>
        <fullName evidence="1">ATP-dependent DNA helicase</fullName>
        <ecNumber evidence="1">5.6.2.3</ecNumber>
    </recommendedName>
</protein>
<dbReference type="Proteomes" id="UP000708208">
    <property type="component" value="Unassembled WGS sequence"/>
</dbReference>
<accession>A0A8J2K312</accession>
<organism evidence="3 4">
    <name type="scientific">Allacma fusca</name>
    <dbReference type="NCBI Taxonomy" id="39272"/>
    <lineage>
        <taxon>Eukaryota</taxon>
        <taxon>Metazoa</taxon>
        <taxon>Ecdysozoa</taxon>
        <taxon>Arthropoda</taxon>
        <taxon>Hexapoda</taxon>
        <taxon>Collembola</taxon>
        <taxon>Symphypleona</taxon>
        <taxon>Sminthuridae</taxon>
        <taxon>Allacma</taxon>
    </lineage>
</organism>
<keyword evidence="1" id="KW-0067">ATP-binding</keyword>
<keyword evidence="1" id="KW-0378">Hydrolase</keyword>
<gene>
    <name evidence="3" type="ORF">AFUS01_LOCUS8312</name>
</gene>
<keyword evidence="1" id="KW-0233">DNA recombination</keyword>
<comment type="caution">
    <text evidence="3">The sequence shown here is derived from an EMBL/GenBank/DDBJ whole genome shotgun (WGS) entry which is preliminary data.</text>
</comment>
<dbReference type="CDD" id="cd18809">
    <property type="entry name" value="SF1_C_RecD"/>
    <property type="match status" value="1"/>
</dbReference>
<evidence type="ECO:0000256" key="1">
    <source>
        <dbReference type="RuleBase" id="RU363044"/>
    </source>
</evidence>
<dbReference type="EC" id="5.6.2.3" evidence="1"/>
<name>A0A8J2K312_9HEXA</name>
<reference evidence="3" key="1">
    <citation type="submission" date="2021-06" db="EMBL/GenBank/DDBJ databases">
        <authorList>
            <person name="Hodson N. C."/>
            <person name="Mongue J. A."/>
            <person name="Jaron S. K."/>
        </authorList>
    </citation>
    <scope>NUCLEOTIDE SEQUENCE</scope>
</reference>
<keyword evidence="1" id="KW-0234">DNA repair</keyword>
<keyword evidence="4" id="KW-1185">Reference proteome</keyword>
<comment type="catalytic activity">
    <reaction evidence="1">
        <text>ATP + H2O = ADP + phosphate + H(+)</text>
        <dbReference type="Rhea" id="RHEA:13065"/>
        <dbReference type="ChEBI" id="CHEBI:15377"/>
        <dbReference type="ChEBI" id="CHEBI:15378"/>
        <dbReference type="ChEBI" id="CHEBI:30616"/>
        <dbReference type="ChEBI" id="CHEBI:43474"/>
        <dbReference type="ChEBI" id="CHEBI:456216"/>
        <dbReference type="EC" id="5.6.2.3"/>
    </reaction>
</comment>
<dbReference type="GO" id="GO:0005524">
    <property type="term" value="F:ATP binding"/>
    <property type="evidence" value="ECO:0007669"/>
    <property type="project" value="UniProtKB-KW"/>
</dbReference>
<dbReference type="AlphaFoldDB" id="A0A8J2K312"/>
<evidence type="ECO:0000313" key="3">
    <source>
        <dbReference type="EMBL" id="CAG7718959.1"/>
    </source>
</evidence>
<dbReference type="InterPro" id="IPR010285">
    <property type="entry name" value="DNA_helicase_pif1-like_DEAD"/>
</dbReference>
<comment type="cofactor">
    <cofactor evidence="1">
        <name>Mg(2+)</name>
        <dbReference type="ChEBI" id="CHEBI:18420"/>
    </cofactor>
</comment>
<dbReference type="GO" id="GO:0000723">
    <property type="term" value="P:telomere maintenance"/>
    <property type="evidence" value="ECO:0007669"/>
    <property type="project" value="InterPro"/>
</dbReference>
<proteinExistence type="inferred from homology"/>
<dbReference type="PANTHER" id="PTHR47642">
    <property type="entry name" value="ATP-DEPENDENT DNA HELICASE"/>
    <property type="match status" value="1"/>
</dbReference>
<feature type="domain" description="DNA helicase Pif1-like DEAD-box helicase" evidence="2">
    <location>
        <begin position="2"/>
        <end position="176"/>
    </location>
</feature>
<dbReference type="EMBL" id="CAJVCH010057515">
    <property type="protein sequence ID" value="CAG7718959.1"/>
    <property type="molecule type" value="Genomic_DNA"/>
</dbReference>
<dbReference type="GO" id="GO:0016787">
    <property type="term" value="F:hydrolase activity"/>
    <property type="evidence" value="ECO:0007669"/>
    <property type="project" value="UniProtKB-KW"/>
</dbReference>